<feature type="transmembrane region" description="Helical" evidence="3">
    <location>
        <begin position="168"/>
        <end position="192"/>
    </location>
</feature>
<dbReference type="PANTHER" id="PTHR45138">
    <property type="entry name" value="REGULATORY COMPONENTS OF SENSORY TRANSDUCTION SYSTEM"/>
    <property type="match status" value="1"/>
</dbReference>
<evidence type="ECO:0000256" key="3">
    <source>
        <dbReference type="SAM" id="Phobius"/>
    </source>
</evidence>
<dbReference type="EC" id="2.7.7.65" evidence="1"/>
<gene>
    <name evidence="5" type="ORF">SAMN05192589_104159</name>
</gene>
<feature type="transmembrane region" description="Helical" evidence="3">
    <location>
        <begin position="80"/>
        <end position="97"/>
    </location>
</feature>
<evidence type="ECO:0000256" key="1">
    <source>
        <dbReference type="ARBA" id="ARBA00012528"/>
    </source>
</evidence>
<keyword evidence="3" id="KW-0812">Transmembrane</keyword>
<organism evidence="5 6">
    <name type="scientific">Paracidovorax valerianellae</name>
    <dbReference type="NCBI Taxonomy" id="187868"/>
    <lineage>
        <taxon>Bacteria</taxon>
        <taxon>Pseudomonadati</taxon>
        <taxon>Pseudomonadota</taxon>
        <taxon>Betaproteobacteria</taxon>
        <taxon>Burkholderiales</taxon>
        <taxon>Comamonadaceae</taxon>
        <taxon>Paracidovorax</taxon>
    </lineage>
</organism>
<name>A0A1G6RJ91_9BURK</name>
<dbReference type="InterPro" id="IPR029787">
    <property type="entry name" value="Nucleotide_cyclase"/>
</dbReference>
<protein>
    <recommendedName>
        <fullName evidence="1">diguanylate cyclase</fullName>
        <ecNumber evidence="1">2.7.7.65</ecNumber>
    </recommendedName>
</protein>
<dbReference type="Gene3D" id="3.30.70.270">
    <property type="match status" value="1"/>
</dbReference>
<dbReference type="GO" id="GO:0052621">
    <property type="term" value="F:diguanylate cyclase activity"/>
    <property type="evidence" value="ECO:0007669"/>
    <property type="project" value="UniProtKB-EC"/>
</dbReference>
<dbReference type="InterPro" id="IPR043128">
    <property type="entry name" value="Rev_trsase/Diguanyl_cyclase"/>
</dbReference>
<keyword evidence="6" id="KW-1185">Reference proteome</keyword>
<reference evidence="5 6" key="1">
    <citation type="submission" date="2016-10" db="EMBL/GenBank/DDBJ databases">
        <authorList>
            <person name="de Groot N.N."/>
        </authorList>
    </citation>
    <scope>NUCLEOTIDE SEQUENCE [LARGE SCALE GENOMIC DNA]</scope>
    <source>
        <strain evidence="5 6">DSM 16619</strain>
    </source>
</reference>
<dbReference type="STRING" id="187868.SAMN05192589_104159"/>
<evidence type="ECO:0000256" key="2">
    <source>
        <dbReference type="ARBA" id="ARBA00034247"/>
    </source>
</evidence>
<dbReference type="Pfam" id="PF00990">
    <property type="entry name" value="GGDEF"/>
    <property type="match status" value="1"/>
</dbReference>
<dbReference type="PROSITE" id="PS50887">
    <property type="entry name" value="GGDEF"/>
    <property type="match status" value="1"/>
</dbReference>
<keyword evidence="3" id="KW-0472">Membrane</keyword>
<feature type="transmembrane region" description="Helical" evidence="3">
    <location>
        <begin position="134"/>
        <end position="156"/>
    </location>
</feature>
<dbReference type="GO" id="GO:1902201">
    <property type="term" value="P:negative regulation of bacterial-type flagellum-dependent cell motility"/>
    <property type="evidence" value="ECO:0007669"/>
    <property type="project" value="TreeGrafter"/>
</dbReference>
<dbReference type="Pfam" id="PF05230">
    <property type="entry name" value="MASE2"/>
    <property type="match status" value="1"/>
</dbReference>
<dbReference type="InterPro" id="IPR000160">
    <property type="entry name" value="GGDEF_dom"/>
</dbReference>
<evidence type="ECO:0000313" key="6">
    <source>
        <dbReference type="Proteomes" id="UP000198781"/>
    </source>
</evidence>
<feature type="domain" description="GGDEF" evidence="4">
    <location>
        <begin position="287"/>
        <end position="420"/>
    </location>
</feature>
<dbReference type="Proteomes" id="UP000198781">
    <property type="component" value="Unassembled WGS sequence"/>
</dbReference>
<feature type="transmembrane region" description="Helical" evidence="3">
    <location>
        <begin position="204"/>
        <end position="222"/>
    </location>
</feature>
<feature type="transmembrane region" description="Helical" evidence="3">
    <location>
        <begin position="103"/>
        <end position="122"/>
    </location>
</feature>
<dbReference type="GO" id="GO:0043709">
    <property type="term" value="P:cell adhesion involved in single-species biofilm formation"/>
    <property type="evidence" value="ECO:0007669"/>
    <property type="project" value="TreeGrafter"/>
</dbReference>
<dbReference type="InterPro" id="IPR050469">
    <property type="entry name" value="Diguanylate_Cyclase"/>
</dbReference>
<evidence type="ECO:0000259" key="4">
    <source>
        <dbReference type="PROSITE" id="PS50887"/>
    </source>
</evidence>
<dbReference type="NCBIfam" id="TIGR00254">
    <property type="entry name" value="GGDEF"/>
    <property type="match status" value="1"/>
</dbReference>
<dbReference type="SUPFAM" id="SSF55073">
    <property type="entry name" value="Nucleotide cyclase"/>
    <property type="match status" value="1"/>
</dbReference>
<dbReference type="SMART" id="SM00267">
    <property type="entry name" value="GGDEF"/>
    <property type="match status" value="1"/>
</dbReference>
<keyword evidence="3" id="KW-1133">Transmembrane helix</keyword>
<sequence length="421" mass="46176">MGGDGGGPGLKARRGLASRNAVVRIGWAAPAPRPRVRLFMGNCYSRSRICAAFFSMTSSPSDSRPAGAHWLVRMNRRNRTFFYGLLFLAFAAHLRAIEASTGAWVLLALQFLVYPQCVYWRARRAKNQRQAEMQNLLVDAILGGLWAAGLGLPIWVTFTLFSSNCINLVVFYGYGGLLRLLCAMGSGVAAGLALGMPLHPETDLLTTLLCIVVLTFYFVAFAHDGYARAMEQHRNHGRLREQFDEIRTLQGQLKEQAVRDPLTGLFNRRHLDAVLGPCLQRCRDSVQPLSLLMIDIDHFKHINDAHGHAAGDAVLQTLAQLLLRHVRPQDVACRHGGEEFLLVLPEAPATVALERAEAVRAAFEALQVRCGDRLVSATLSCGVAVFPEDADTEASLLESADRALYAAKVQGRNRAVAFSSA</sequence>
<dbReference type="PANTHER" id="PTHR45138:SF9">
    <property type="entry name" value="DIGUANYLATE CYCLASE DGCM-RELATED"/>
    <property type="match status" value="1"/>
</dbReference>
<comment type="catalytic activity">
    <reaction evidence="2">
        <text>2 GTP = 3',3'-c-di-GMP + 2 diphosphate</text>
        <dbReference type="Rhea" id="RHEA:24898"/>
        <dbReference type="ChEBI" id="CHEBI:33019"/>
        <dbReference type="ChEBI" id="CHEBI:37565"/>
        <dbReference type="ChEBI" id="CHEBI:58805"/>
        <dbReference type="EC" id="2.7.7.65"/>
    </reaction>
</comment>
<dbReference type="EMBL" id="FMZC01000004">
    <property type="protein sequence ID" value="SDD04628.1"/>
    <property type="molecule type" value="Genomic_DNA"/>
</dbReference>
<dbReference type="FunFam" id="3.30.70.270:FF:000001">
    <property type="entry name" value="Diguanylate cyclase domain protein"/>
    <property type="match status" value="1"/>
</dbReference>
<dbReference type="CDD" id="cd01949">
    <property type="entry name" value="GGDEF"/>
    <property type="match status" value="1"/>
</dbReference>
<dbReference type="AlphaFoldDB" id="A0A1G6RJ91"/>
<accession>A0A1G6RJ91</accession>
<dbReference type="InterPro" id="IPR007894">
    <property type="entry name" value="MASE2"/>
</dbReference>
<evidence type="ECO:0000313" key="5">
    <source>
        <dbReference type="EMBL" id="SDD04628.1"/>
    </source>
</evidence>
<proteinExistence type="predicted"/>
<dbReference type="GO" id="GO:0005886">
    <property type="term" value="C:plasma membrane"/>
    <property type="evidence" value="ECO:0007669"/>
    <property type="project" value="TreeGrafter"/>
</dbReference>